<dbReference type="InterPro" id="IPR036821">
    <property type="entry name" value="Peptide_deformylase_sf"/>
</dbReference>
<reference evidence="3 4" key="1">
    <citation type="submission" date="2016-08" db="EMBL/GenBank/DDBJ databases">
        <title>Draft genome of Amylibacter sp. strain 4G11.</title>
        <authorList>
            <person name="Wong S.-K."/>
            <person name="Hamasaki K."/>
            <person name="Yoshizawa S."/>
        </authorList>
    </citation>
    <scope>NUCLEOTIDE SEQUENCE [LARGE SCALE GENOMIC DNA]</scope>
    <source>
        <strain evidence="3 4">4G11</strain>
    </source>
</reference>
<dbReference type="HAMAP" id="MF_00163">
    <property type="entry name" value="Pep_deformylase"/>
    <property type="match status" value="1"/>
</dbReference>
<feature type="binding site" evidence="2">
    <location>
        <position position="136"/>
    </location>
    <ligand>
        <name>Fe cation</name>
        <dbReference type="ChEBI" id="CHEBI:24875"/>
    </ligand>
</feature>
<dbReference type="AlphaFoldDB" id="A0A2G5K1D7"/>
<dbReference type="GO" id="GO:0006412">
    <property type="term" value="P:translation"/>
    <property type="evidence" value="ECO:0007669"/>
    <property type="project" value="UniProtKB-UniRule"/>
</dbReference>
<dbReference type="CDD" id="cd00487">
    <property type="entry name" value="Pep_deformylase"/>
    <property type="match status" value="1"/>
</dbReference>
<dbReference type="NCBIfam" id="NF001159">
    <property type="entry name" value="PRK00150.1-3"/>
    <property type="match status" value="1"/>
</dbReference>
<dbReference type="GO" id="GO:0046872">
    <property type="term" value="F:metal ion binding"/>
    <property type="evidence" value="ECO:0007669"/>
    <property type="project" value="UniProtKB-KW"/>
</dbReference>
<protein>
    <recommendedName>
        <fullName evidence="2">Peptide deformylase</fullName>
        <shortName evidence="2">PDF</shortName>
        <ecNumber evidence="2">3.5.1.88</ecNumber>
    </recommendedName>
    <alternativeName>
        <fullName evidence="2">Polypeptide deformylase</fullName>
    </alternativeName>
</protein>
<comment type="catalytic activity">
    <reaction evidence="2">
        <text>N-terminal N-formyl-L-methionyl-[peptide] + H2O = N-terminal L-methionyl-[peptide] + formate</text>
        <dbReference type="Rhea" id="RHEA:24420"/>
        <dbReference type="Rhea" id="RHEA-COMP:10639"/>
        <dbReference type="Rhea" id="RHEA-COMP:10640"/>
        <dbReference type="ChEBI" id="CHEBI:15377"/>
        <dbReference type="ChEBI" id="CHEBI:15740"/>
        <dbReference type="ChEBI" id="CHEBI:49298"/>
        <dbReference type="ChEBI" id="CHEBI:64731"/>
        <dbReference type="EC" id="3.5.1.88"/>
    </reaction>
</comment>
<dbReference type="PANTHER" id="PTHR10458">
    <property type="entry name" value="PEPTIDE DEFORMYLASE"/>
    <property type="match status" value="1"/>
</dbReference>
<comment type="function">
    <text evidence="2">Removes the formyl group from the N-terminal Met of newly synthesized proteins. Requires at least a dipeptide for an efficient rate of reaction. N-terminal L-methionine is a prerequisite for activity but the enzyme has broad specificity at other positions.</text>
</comment>
<dbReference type="Pfam" id="PF01327">
    <property type="entry name" value="Pep_deformylase"/>
    <property type="match status" value="1"/>
</dbReference>
<dbReference type="EMBL" id="MDGM01000014">
    <property type="protein sequence ID" value="PIB23245.1"/>
    <property type="molecule type" value="Genomic_DNA"/>
</dbReference>
<keyword evidence="2" id="KW-0378">Hydrolase</keyword>
<keyword evidence="2" id="KW-0408">Iron</keyword>
<comment type="caution">
    <text evidence="3">The sequence shown here is derived from an EMBL/GenBank/DDBJ whole genome shotgun (WGS) entry which is preliminary data.</text>
</comment>
<evidence type="ECO:0000313" key="3">
    <source>
        <dbReference type="EMBL" id="PIB23245.1"/>
    </source>
</evidence>
<dbReference type="InterPro" id="IPR023635">
    <property type="entry name" value="Peptide_deformylase"/>
</dbReference>
<sequence length="172" mass="19614">MSLLPIILHPDPRLKKNCDVVEDFNDDIRALADNMLETMYDAPGVGLAAPQVGVLQRVFVMDCAEKDATPEPMVLINPEIIWHSDETNIHNEGCLSLPELFEDVERPAQVKMRFYDVAGKLHEQDFDALWATCAQHELDHLNGTLFIDHLSRIKRSMMTKKMVKFKKDLARA</sequence>
<dbReference type="PIRSF" id="PIRSF004749">
    <property type="entry name" value="Pep_def"/>
    <property type="match status" value="1"/>
</dbReference>
<name>A0A2G5K1D7_9RHOB</name>
<dbReference type="RefSeq" id="WP_099594529.1">
    <property type="nucleotide sequence ID" value="NZ_MDGM01000014.1"/>
</dbReference>
<comment type="similarity">
    <text evidence="1 2">Belongs to the polypeptide deformylase family.</text>
</comment>
<feature type="active site" evidence="2">
    <location>
        <position position="137"/>
    </location>
</feature>
<gene>
    <name evidence="2" type="primary">def</name>
    <name evidence="3" type="ORF">BFP76_09540</name>
</gene>
<dbReference type="PANTHER" id="PTHR10458:SF22">
    <property type="entry name" value="PEPTIDE DEFORMYLASE"/>
    <property type="match status" value="1"/>
</dbReference>
<comment type="cofactor">
    <cofactor evidence="2">
        <name>Fe(2+)</name>
        <dbReference type="ChEBI" id="CHEBI:29033"/>
    </cofactor>
    <text evidence="2">Binds 1 Fe(2+) ion.</text>
</comment>
<keyword evidence="2" id="KW-0648">Protein biosynthesis</keyword>
<feature type="binding site" evidence="2">
    <location>
        <position position="140"/>
    </location>
    <ligand>
        <name>Fe cation</name>
        <dbReference type="ChEBI" id="CHEBI:24875"/>
    </ligand>
</feature>
<keyword evidence="4" id="KW-1185">Reference proteome</keyword>
<evidence type="ECO:0000313" key="4">
    <source>
        <dbReference type="Proteomes" id="UP000231516"/>
    </source>
</evidence>
<accession>A0A2G5K1D7</accession>
<dbReference type="EC" id="3.5.1.88" evidence="2"/>
<dbReference type="Gene3D" id="3.90.45.10">
    <property type="entry name" value="Peptide deformylase"/>
    <property type="match status" value="1"/>
</dbReference>
<feature type="binding site" evidence="2">
    <location>
        <position position="94"/>
    </location>
    <ligand>
        <name>Fe cation</name>
        <dbReference type="ChEBI" id="CHEBI:24875"/>
    </ligand>
</feature>
<dbReference type="SUPFAM" id="SSF56420">
    <property type="entry name" value="Peptide deformylase"/>
    <property type="match status" value="1"/>
</dbReference>
<keyword evidence="2" id="KW-0479">Metal-binding</keyword>
<evidence type="ECO:0000256" key="2">
    <source>
        <dbReference type="HAMAP-Rule" id="MF_00163"/>
    </source>
</evidence>
<dbReference type="OrthoDB" id="9804313at2"/>
<dbReference type="GO" id="GO:0042586">
    <property type="term" value="F:peptide deformylase activity"/>
    <property type="evidence" value="ECO:0007669"/>
    <property type="project" value="UniProtKB-UniRule"/>
</dbReference>
<dbReference type="PRINTS" id="PR01576">
    <property type="entry name" value="PDEFORMYLASE"/>
</dbReference>
<dbReference type="Proteomes" id="UP000231516">
    <property type="component" value="Unassembled WGS sequence"/>
</dbReference>
<dbReference type="NCBIfam" id="TIGR00079">
    <property type="entry name" value="pept_deformyl"/>
    <property type="match status" value="1"/>
</dbReference>
<evidence type="ECO:0000256" key="1">
    <source>
        <dbReference type="ARBA" id="ARBA00010759"/>
    </source>
</evidence>
<organism evidence="3 4">
    <name type="scientific">Paramylibacter kogurei</name>
    <dbReference type="NCBI Taxonomy" id="1889778"/>
    <lineage>
        <taxon>Bacteria</taxon>
        <taxon>Pseudomonadati</taxon>
        <taxon>Pseudomonadota</taxon>
        <taxon>Alphaproteobacteria</taxon>
        <taxon>Rhodobacterales</taxon>
        <taxon>Paracoccaceae</taxon>
        <taxon>Paramylibacter</taxon>
    </lineage>
</organism>
<proteinExistence type="inferred from homology"/>